<accession>A0A3M7R5U5</accession>
<feature type="transmembrane region" description="Helical" evidence="6">
    <location>
        <begin position="218"/>
        <end position="238"/>
    </location>
</feature>
<evidence type="ECO:0000256" key="4">
    <source>
        <dbReference type="ARBA" id="ARBA00022989"/>
    </source>
</evidence>
<dbReference type="AlphaFoldDB" id="A0A3M7R5U5"/>
<feature type="transmembrane region" description="Helical" evidence="6">
    <location>
        <begin position="134"/>
        <end position="158"/>
    </location>
</feature>
<dbReference type="STRING" id="10195.A0A3M7R5U5"/>
<comment type="subcellular location">
    <subcellularLocation>
        <location evidence="1">Membrane</location>
        <topology evidence="1">Multi-pass membrane protein</topology>
    </subcellularLocation>
</comment>
<gene>
    <name evidence="8" type="ORF">BpHYR1_002953</name>
</gene>
<reference evidence="8 9" key="1">
    <citation type="journal article" date="2018" name="Sci. Rep.">
        <title>Genomic signatures of local adaptation to the degree of environmental predictability in rotifers.</title>
        <authorList>
            <person name="Franch-Gras L."/>
            <person name="Hahn C."/>
            <person name="Garcia-Roger E.M."/>
            <person name="Carmona M.J."/>
            <person name="Serra M."/>
            <person name="Gomez A."/>
        </authorList>
    </citation>
    <scope>NUCLEOTIDE SEQUENCE [LARGE SCALE GENOMIC DNA]</scope>
    <source>
        <strain evidence="8">HYR1</strain>
    </source>
</reference>
<feature type="transmembrane region" description="Helical" evidence="6">
    <location>
        <begin position="89"/>
        <end position="114"/>
    </location>
</feature>
<evidence type="ECO:0000313" key="9">
    <source>
        <dbReference type="Proteomes" id="UP000276133"/>
    </source>
</evidence>
<dbReference type="PANTHER" id="PTHR10877:SF150">
    <property type="entry name" value="REJ DOMAIN-CONTAINING PROTEIN"/>
    <property type="match status" value="1"/>
</dbReference>
<dbReference type="InterPro" id="IPR051223">
    <property type="entry name" value="Polycystin"/>
</dbReference>
<dbReference type="GO" id="GO:0005262">
    <property type="term" value="F:calcium channel activity"/>
    <property type="evidence" value="ECO:0007669"/>
    <property type="project" value="TreeGrafter"/>
</dbReference>
<protein>
    <submittedName>
        <fullName evidence="8">Polycystic kidney disease 1-like 2</fullName>
    </submittedName>
</protein>
<dbReference type="OrthoDB" id="2121937at2759"/>
<keyword evidence="4 6" id="KW-1133">Transmembrane helix</keyword>
<keyword evidence="3 6" id="KW-0812">Transmembrane</keyword>
<evidence type="ECO:0000256" key="3">
    <source>
        <dbReference type="ARBA" id="ARBA00022692"/>
    </source>
</evidence>
<organism evidence="8 9">
    <name type="scientific">Brachionus plicatilis</name>
    <name type="common">Marine rotifer</name>
    <name type="synonym">Brachionus muelleri</name>
    <dbReference type="NCBI Taxonomy" id="10195"/>
    <lineage>
        <taxon>Eukaryota</taxon>
        <taxon>Metazoa</taxon>
        <taxon>Spiralia</taxon>
        <taxon>Gnathifera</taxon>
        <taxon>Rotifera</taxon>
        <taxon>Eurotatoria</taxon>
        <taxon>Monogononta</taxon>
        <taxon>Pseudotrocha</taxon>
        <taxon>Ploima</taxon>
        <taxon>Brachionidae</taxon>
        <taxon>Brachionus</taxon>
    </lineage>
</organism>
<dbReference type="Proteomes" id="UP000276133">
    <property type="component" value="Unassembled WGS sequence"/>
</dbReference>
<dbReference type="EMBL" id="REGN01004136">
    <property type="protein sequence ID" value="RNA18973.1"/>
    <property type="molecule type" value="Genomic_DNA"/>
</dbReference>
<evidence type="ECO:0000256" key="6">
    <source>
        <dbReference type="SAM" id="Phobius"/>
    </source>
</evidence>
<sequence>LAVDKKDGLIDRRIQIGIGIMTSLISFPPSLLLIQLFRRSKSRVSRKEMYKKKIDEINSSKSFTNINENVQNEVPEKDKKTKKKKRLEFPWWCKIIAYILSVIFTGVSLFFIITKGIAFGDEKVSKWLGSFISGIFSSLLITQPIQVALTTALLVLLFRKTENFTNFDDTDINLKFVDDNQIEYDNKTSSHFKSEGFQDPKKMKEIKLKFLREKKAMAILREIFVYTIFLCVLFMVSFTNKDMNSFMYQKQIQNMFDLKSLDSILEVKDIWKWTRDGFVSAFINEENNADFNNFMTDKTSFLIGKPMIRQLRIKNGKFTYLLLFTILK</sequence>
<dbReference type="Pfam" id="PF20519">
    <property type="entry name" value="Polycystin_dom"/>
    <property type="match status" value="1"/>
</dbReference>
<dbReference type="PANTHER" id="PTHR10877">
    <property type="entry name" value="POLYCYSTIN FAMILY MEMBER"/>
    <property type="match status" value="1"/>
</dbReference>
<evidence type="ECO:0000259" key="7">
    <source>
        <dbReference type="Pfam" id="PF20519"/>
    </source>
</evidence>
<dbReference type="GO" id="GO:0016020">
    <property type="term" value="C:membrane"/>
    <property type="evidence" value="ECO:0007669"/>
    <property type="project" value="UniProtKB-SubCell"/>
</dbReference>
<name>A0A3M7R5U5_BRAPC</name>
<evidence type="ECO:0000256" key="2">
    <source>
        <dbReference type="ARBA" id="ARBA00007200"/>
    </source>
</evidence>
<keyword evidence="9" id="KW-1185">Reference proteome</keyword>
<comment type="similarity">
    <text evidence="2">Belongs to the polycystin family.</text>
</comment>
<feature type="domain" description="Polycystin" evidence="7">
    <location>
        <begin position="262"/>
        <end position="316"/>
    </location>
</feature>
<evidence type="ECO:0000256" key="1">
    <source>
        <dbReference type="ARBA" id="ARBA00004141"/>
    </source>
</evidence>
<evidence type="ECO:0000256" key="5">
    <source>
        <dbReference type="ARBA" id="ARBA00023136"/>
    </source>
</evidence>
<dbReference type="GO" id="GO:0050982">
    <property type="term" value="P:detection of mechanical stimulus"/>
    <property type="evidence" value="ECO:0007669"/>
    <property type="project" value="TreeGrafter"/>
</dbReference>
<feature type="transmembrane region" description="Helical" evidence="6">
    <location>
        <begin position="14"/>
        <end position="37"/>
    </location>
</feature>
<dbReference type="InterPro" id="IPR046791">
    <property type="entry name" value="Polycystin_dom"/>
</dbReference>
<feature type="non-terminal residue" evidence="8">
    <location>
        <position position="1"/>
    </location>
</feature>
<comment type="caution">
    <text evidence="8">The sequence shown here is derived from an EMBL/GenBank/DDBJ whole genome shotgun (WGS) entry which is preliminary data.</text>
</comment>
<evidence type="ECO:0000313" key="8">
    <source>
        <dbReference type="EMBL" id="RNA18973.1"/>
    </source>
</evidence>
<keyword evidence="5 6" id="KW-0472">Membrane</keyword>
<proteinExistence type="inferred from homology"/>